<dbReference type="Pfam" id="PF02518">
    <property type="entry name" value="HATPase_c"/>
    <property type="match status" value="1"/>
</dbReference>
<evidence type="ECO:0000256" key="3">
    <source>
        <dbReference type="ARBA" id="ARBA00022553"/>
    </source>
</evidence>
<feature type="domain" description="Response regulatory" evidence="7">
    <location>
        <begin position="27"/>
        <end position="140"/>
    </location>
</feature>
<dbReference type="SMART" id="SM00387">
    <property type="entry name" value="HATPase_c"/>
    <property type="match status" value="1"/>
</dbReference>
<dbReference type="Gene3D" id="3.40.50.2300">
    <property type="match status" value="1"/>
</dbReference>
<dbReference type="InterPro" id="IPR001789">
    <property type="entry name" value="Sig_transdc_resp-reg_receiver"/>
</dbReference>
<proteinExistence type="predicted"/>
<sequence>MNYEPAFKSMSPVSATPAVPVENRKFTLLVVDDEEGPRQSLRMVFRNEFNVHTVESGEKALAYARENVVHIAILDIRMSGSTGIEVLQDLKLIDSRIEVIMLTAYETLETARQALRLGACDYLSKPFDLSTIRSAAARALHLRKISDTLANTSERLQELNQRLSDIALREEMARTTNEIYAGVIHDINNPLTVIAGYVQLLEERLKNVSFLHGSDLDKVRSSLEYISKQVVTCTAIASRYLRFIHNNDTPGRQLAVNQVIADLQSLMKAHPEVRFNRLCVKPLDIDMVPRIDATDLIQILLNLTINAFQSTEQKQTVWVVADNVDRLPESLSHIDPATELVIGRENFKHEGPLISISVLDQGSGVSAETLSRMFEPYFTTKASHGTGLGLAIVSRLIQTHSALLHLKTRRNEGTTVTIFLPRQD</sequence>
<reference evidence="8 9" key="1">
    <citation type="submission" date="2019-07" db="EMBL/GenBank/DDBJ databases">
        <title>Description of 53C-WASEF.</title>
        <authorList>
            <person name="Pitt A."/>
            <person name="Hahn M.W."/>
        </authorList>
    </citation>
    <scope>NUCLEOTIDE SEQUENCE [LARGE SCALE GENOMIC DNA]</scope>
    <source>
        <strain evidence="8 9">53C-WASEF</strain>
    </source>
</reference>
<dbReference type="EC" id="2.7.13.3" evidence="2"/>
<dbReference type="InterPro" id="IPR003661">
    <property type="entry name" value="HisK_dim/P_dom"/>
</dbReference>
<dbReference type="PANTHER" id="PTHR43547:SF2">
    <property type="entry name" value="HYBRID SIGNAL TRANSDUCTION HISTIDINE KINASE C"/>
    <property type="match status" value="1"/>
</dbReference>
<dbReference type="Pfam" id="PF00512">
    <property type="entry name" value="HisKA"/>
    <property type="match status" value="1"/>
</dbReference>
<evidence type="ECO:0000313" key="8">
    <source>
        <dbReference type="EMBL" id="TSJ78759.1"/>
    </source>
</evidence>
<protein>
    <recommendedName>
        <fullName evidence="2">histidine kinase</fullName>
        <ecNumber evidence="2">2.7.13.3</ecNumber>
    </recommendedName>
</protein>
<dbReference type="GO" id="GO:0000155">
    <property type="term" value="F:phosphorelay sensor kinase activity"/>
    <property type="evidence" value="ECO:0007669"/>
    <property type="project" value="InterPro"/>
</dbReference>
<feature type="domain" description="Histidine kinase" evidence="6">
    <location>
        <begin position="182"/>
        <end position="424"/>
    </location>
</feature>
<dbReference type="RefSeq" id="WP_144229100.1">
    <property type="nucleotide sequence ID" value="NZ_CBCRVV010000002.1"/>
</dbReference>
<accession>A0A556QQ59</accession>
<dbReference type="EMBL" id="VMBG01000001">
    <property type="protein sequence ID" value="TSJ78759.1"/>
    <property type="molecule type" value="Genomic_DNA"/>
</dbReference>
<dbReference type="InterPro" id="IPR036890">
    <property type="entry name" value="HATPase_C_sf"/>
</dbReference>
<comment type="caution">
    <text evidence="8">The sequence shown here is derived from an EMBL/GenBank/DDBJ whole genome shotgun (WGS) entry which is preliminary data.</text>
</comment>
<dbReference type="SUPFAM" id="SSF47384">
    <property type="entry name" value="Homodimeric domain of signal transducing histidine kinase"/>
    <property type="match status" value="1"/>
</dbReference>
<dbReference type="CDD" id="cd17536">
    <property type="entry name" value="REC_YesN-like"/>
    <property type="match status" value="1"/>
</dbReference>
<dbReference type="OrthoDB" id="9799273at2"/>
<dbReference type="AlphaFoldDB" id="A0A556QQ59"/>
<gene>
    <name evidence="8" type="ORF">FPL22_05475</name>
</gene>
<dbReference type="CDD" id="cd00082">
    <property type="entry name" value="HisKA"/>
    <property type="match status" value="1"/>
</dbReference>
<evidence type="ECO:0000256" key="1">
    <source>
        <dbReference type="ARBA" id="ARBA00000085"/>
    </source>
</evidence>
<feature type="modified residue" description="4-aspartylphosphate" evidence="4">
    <location>
        <position position="75"/>
    </location>
</feature>
<dbReference type="PROSITE" id="PS50109">
    <property type="entry name" value="HIS_KIN"/>
    <property type="match status" value="1"/>
</dbReference>
<dbReference type="SMART" id="SM00448">
    <property type="entry name" value="REC"/>
    <property type="match status" value="1"/>
</dbReference>
<organism evidence="8 9">
    <name type="scientific">Rariglobus hedericola</name>
    <dbReference type="NCBI Taxonomy" id="2597822"/>
    <lineage>
        <taxon>Bacteria</taxon>
        <taxon>Pseudomonadati</taxon>
        <taxon>Verrucomicrobiota</taxon>
        <taxon>Opitutia</taxon>
        <taxon>Opitutales</taxon>
        <taxon>Opitutaceae</taxon>
        <taxon>Rariglobus</taxon>
    </lineage>
</organism>
<dbReference type="Gene3D" id="1.10.287.130">
    <property type="match status" value="1"/>
</dbReference>
<dbReference type="Proteomes" id="UP000315648">
    <property type="component" value="Unassembled WGS sequence"/>
</dbReference>
<feature type="coiled-coil region" evidence="5">
    <location>
        <begin position="142"/>
        <end position="169"/>
    </location>
</feature>
<keyword evidence="3 4" id="KW-0597">Phosphoprotein</keyword>
<evidence type="ECO:0000259" key="7">
    <source>
        <dbReference type="PROSITE" id="PS50110"/>
    </source>
</evidence>
<evidence type="ECO:0000259" key="6">
    <source>
        <dbReference type="PROSITE" id="PS50109"/>
    </source>
</evidence>
<dbReference type="Pfam" id="PF00072">
    <property type="entry name" value="Response_reg"/>
    <property type="match status" value="1"/>
</dbReference>
<name>A0A556QQ59_9BACT</name>
<evidence type="ECO:0000256" key="4">
    <source>
        <dbReference type="PROSITE-ProRule" id="PRU00169"/>
    </source>
</evidence>
<dbReference type="PANTHER" id="PTHR43547">
    <property type="entry name" value="TWO-COMPONENT HISTIDINE KINASE"/>
    <property type="match status" value="1"/>
</dbReference>
<dbReference type="PROSITE" id="PS50110">
    <property type="entry name" value="RESPONSE_REGULATORY"/>
    <property type="match status" value="1"/>
</dbReference>
<dbReference type="InterPro" id="IPR003594">
    <property type="entry name" value="HATPase_dom"/>
</dbReference>
<dbReference type="SUPFAM" id="SSF52172">
    <property type="entry name" value="CheY-like"/>
    <property type="match status" value="1"/>
</dbReference>
<keyword evidence="5" id="KW-0175">Coiled coil</keyword>
<dbReference type="InterPro" id="IPR036097">
    <property type="entry name" value="HisK_dim/P_sf"/>
</dbReference>
<dbReference type="PRINTS" id="PR00344">
    <property type="entry name" value="BCTRLSENSOR"/>
</dbReference>
<evidence type="ECO:0000256" key="5">
    <source>
        <dbReference type="SAM" id="Coils"/>
    </source>
</evidence>
<dbReference type="InterPro" id="IPR005467">
    <property type="entry name" value="His_kinase_dom"/>
</dbReference>
<dbReference type="InterPro" id="IPR004358">
    <property type="entry name" value="Sig_transdc_His_kin-like_C"/>
</dbReference>
<evidence type="ECO:0000256" key="2">
    <source>
        <dbReference type="ARBA" id="ARBA00012438"/>
    </source>
</evidence>
<keyword evidence="9" id="KW-1185">Reference proteome</keyword>
<evidence type="ECO:0000313" key="9">
    <source>
        <dbReference type="Proteomes" id="UP000315648"/>
    </source>
</evidence>
<comment type="catalytic activity">
    <reaction evidence="1">
        <text>ATP + protein L-histidine = ADP + protein N-phospho-L-histidine.</text>
        <dbReference type="EC" id="2.7.13.3"/>
    </reaction>
</comment>
<dbReference type="InterPro" id="IPR011006">
    <property type="entry name" value="CheY-like_superfamily"/>
</dbReference>
<dbReference type="SUPFAM" id="SSF55874">
    <property type="entry name" value="ATPase domain of HSP90 chaperone/DNA topoisomerase II/histidine kinase"/>
    <property type="match status" value="1"/>
</dbReference>
<dbReference type="Gene3D" id="3.30.565.10">
    <property type="entry name" value="Histidine kinase-like ATPase, C-terminal domain"/>
    <property type="match status" value="1"/>
</dbReference>